<dbReference type="InterPro" id="IPR017927">
    <property type="entry name" value="FAD-bd_FR_type"/>
</dbReference>
<reference evidence="18 19" key="1">
    <citation type="submission" date="2014-08" db="EMBL/GenBank/DDBJ databases">
        <title>Complete genome of a marine bacteria Jeotgalibacillus malaysiensis.</title>
        <authorList>
            <person name="Yaakop A.S."/>
            <person name="Chan K.-G."/>
            <person name="Goh K.M."/>
        </authorList>
    </citation>
    <scope>NUCLEOTIDE SEQUENCE [LARGE SCALE GENOMIC DNA]</scope>
    <source>
        <strain evidence="18 19">D5</strain>
    </source>
</reference>
<dbReference type="InterPro" id="IPR008333">
    <property type="entry name" value="Cbr1-like_FAD-bd_dom"/>
</dbReference>
<dbReference type="Pfam" id="PF00175">
    <property type="entry name" value="NAD_binding_1"/>
    <property type="match status" value="1"/>
</dbReference>
<feature type="active site" description="Charge relay system" evidence="15">
    <location>
        <position position="137"/>
    </location>
</feature>
<keyword evidence="7 15" id="KW-0479">Metal-binding</keyword>
<dbReference type="SUPFAM" id="SSF46458">
    <property type="entry name" value="Globin-like"/>
    <property type="match status" value="1"/>
</dbReference>
<evidence type="ECO:0000256" key="4">
    <source>
        <dbReference type="ARBA" id="ARBA00022617"/>
    </source>
</evidence>
<dbReference type="Gene3D" id="2.40.30.10">
    <property type="entry name" value="Translation factors"/>
    <property type="match status" value="1"/>
</dbReference>
<feature type="binding site" evidence="15">
    <location>
        <begin position="388"/>
        <end position="391"/>
    </location>
    <ligand>
        <name>FAD</name>
        <dbReference type="ChEBI" id="CHEBI:57692"/>
    </ligand>
</feature>
<dbReference type="GO" id="GO:0019825">
    <property type="term" value="F:oxygen binding"/>
    <property type="evidence" value="ECO:0007669"/>
    <property type="project" value="InterPro"/>
</dbReference>
<dbReference type="OrthoDB" id="9801223at2"/>
<dbReference type="InterPro" id="IPR012292">
    <property type="entry name" value="Globin/Proto"/>
</dbReference>
<dbReference type="GO" id="GO:0020037">
    <property type="term" value="F:heme binding"/>
    <property type="evidence" value="ECO:0007669"/>
    <property type="project" value="InterPro"/>
</dbReference>
<dbReference type="PROSITE" id="PS01033">
    <property type="entry name" value="GLOBIN"/>
    <property type="match status" value="1"/>
</dbReference>
<dbReference type="HOGENOM" id="CLU_003827_12_0_9"/>
<keyword evidence="8 15" id="KW-0274">FAD</keyword>
<evidence type="ECO:0000256" key="12">
    <source>
        <dbReference type="ARBA" id="ARBA00023027"/>
    </source>
</evidence>
<evidence type="ECO:0000256" key="7">
    <source>
        <dbReference type="ARBA" id="ARBA00022723"/>
    </source>
</evidence>
<evidence type="ECO:0000256" key="1">
    <source>
        <dbReference type="ARBA" id="ARBA00006401"/>
    </source>
</evidence>
<evidence type="ECO:0000259" key="17">
    <source>
        <dbReference type="PROSITE" id="PS51384"/>
    </source>
</evidence>
<dbReference type="GO" id="GO:0008941">
    <property type="term" value="F:nitric oxide dioxygenase NAD(P)H activity"/>
    <property type="evidence" value="ECO:0007669"/>
    <property type="project" value="UniProtKB-UniRule"/>
</dbReference>
<comment type="similarity">
    <text evidence="2 15">Belongs to the globin family. Two-domain flavohemoproteins subfamily.</text>
</comment>
<evidence type="ECO:0000256" key="11">
    <source>
        <dbReference type="ARBA" id="ARBA00023004"/>
    </source>
</evidence>
<dbReference type="Gene3D" id="1.10.490.10">
    <property type="entry name" value="Globins"/>
    <property type="match status" value="1"/>
</dbReference>
<feature type="site" description="Involved in heme-bound ligand stabilization and O-O bond activation" evidence="15">
    <location>
        <position position="29"/>
    </location>
</feature>
<keyword evidence="15" id="KW-0216">Detoxification</keyword>
<feature type="binding site" evidence="15">
    <location>
        <begin position="274"/>
        <end position="279"/>
    </location>
    <ligand>
        <name>NADP(+)</name>
        <dbReference type="ChEBI" id="CHEBI:58349"/>
    </ligand>
</feature>
<accession>A0A0B5AN15</accession>
<keyword evidence="5 15" id="KW-0561">Oxygen transport</keyword>
<keyword evidence="10 15" id="KW-0560">Oxidoreductase</keyword>
<dbReference type="GO" id="GO:0009636">
    <property type="term" value="P:response to toxic substance"/>
    <property type="evidence" value="ECO:0007669"/>
    <property type="project" value="UniProtKB-KW"/>
</dbReference>
<keyword evidence="6 15" id="KW-0285">Flavoprotein</keyword>
<dbReference type="PANTHER" id="PTHR43396">
    <property type="entry name" value="FLAVOHEMOPROTEIN"/>
    <property type="match status" value="1"/>
</dbReference>
<dbReference type="EC" id="1.14.12.17" evidence="15"/>
<sequence length="401" mass="44402">MLSQQTIDTVKATVPVLEVKGTEITTRFYSMLFDAHPELLNIFNHANQKQGRQQTALANAVYAAAVHIDQLEAIIPAVKKIAHKHRSLGVLPEHYPIVGEYLLKAIKDVLGDAATDDILQAWGEAYGVIADAFISIEKEMYDEAASTDGGWEGFKDFIIAKKEQESSLITSFYLKPADGENLPAFKPGQYVTIRTRIPGDEYLLNRQYSLSTAYTPDYYRISVKKEAEMDPNGRVSTFLHNELKEGDTLELSVPAGDFYCNIHEEHPLTLISGGVGITPMYTMLKSIAEKNAERPVTFIHAARNQDVRAFGEDVQETVAKLSNGKSYIVYEQEGLDGDFTGFINAEVLKKAANLEGEFFVCGPVPFMEAVIQSLTSIGVPAEKINFEFFGPAMAIKTEQTV</sequence>
<feature type="site" description="Influences the redox potential of the prosthetic heme and FAD groups" evidence="15">
    <location>
        <position position="387"/>
    </location>
</feature>
<dbReference type="Pfam" id="PF00970">
    <property type="entry name" value="FAD_binding_6"/>
    <property type="match status" value="1"/>
</dbReference>
<protein>
    <recommendedName>
        <fullName evidence="15">Flavohemoprotein</fullName>
    </recommendedName>
    <alternativeName>
        <fullName evidence="15">Flavohemoglobin</fullName>
    </alternativeName>
    <alternativeName>
        <fullName evidence="15">Hemoglobin-like protein</fullName>
    </alternativeName>
    <alternativeName>
        <fullName evidence="15">Nitric oxide dioxygenase</fullName>
        <shortName evidence="15">NO oxygenase</shortName>
        <shortName evidence="15">NOD</shortName>
        <ecNumber evidence="15">1.14.12.17</ecNumber>
    </alternativeName>
</protein>
<dbReference type="InterPro" id="IPR001433">
    <property type="entry name" value="OxRdtase_FAD/NAD-bd"/>
</dbReference>
<keyword evidence="12 15" id="KW-0520">NAD</keyword>
<dbReference type="EMBL" id="CP009416">
    <property type="protein sequence ID" value="AJD89923.1"/>
    <property type="molecule type" value="Genomic_DNA"/>
</dbReference>
<dbReference type="NCBIfam" id="NF009805">
    <property type="entry name" value="PRK13289.1"/>
    <property type="match status" value="1"/>
</dbReference>
<evidence type="ECO:0000256" key="14">
    <source>
        <dbReference type="ARBA" id="ARBA00049433"/>
    </source>
</evidence>
<dbReference type="Gene3D" id="3.40.50.80">
    <property type="entry name" value="Nucleotide-binding domain of ferredoxin-NADP reductase (FNR) module"/>
    <property type="match status" value="1"/>
</dbReference>
<keyword evidence="19" id="KW-1185">Reference proteome</keyword>
<dbReference type="FunFam" id="3.40.50.80:FF:000010">
    <property type="entry name" value="Flavohemoprotein"/>
    <property type="match status" value="1"/>
</dbReference>
<feature type="binding site" evidence="15">
    <location>
        <position position="190"/>
    </location>
    <ligand>
        <name>FAD</name>
        <dbReference type="ChEBI" id="CHEBI:57692"/>
    </ligand>
</feature>
<dbReference type="AlphaFoldDB" id="A0A0B5AN15"/>
<dbReference type="HAMAP" id="MF_01252">
    <property type="entry name" value="Hmp"/>
    <property type="match status" value="1"/>
</dbReference>
<feature type="binding site" evidence="15">
    <location>
        <begin position="206"/>
        <end position="209"/>
    </location>
    <ligand>
        <name>FAD</name>
        <dbReference type="ChEBI" id="CHEBI:57692"/>
    </ligand>
</feature>
<evidence type="ECO:0000256" key="13">
    <source>
        <dbReference type="ARBA" id="ARBA00048649"/>
    </source>
</evidence>
<feature type="region of interest" description="Reductase" evidence="15">
    <location>
        <begin position="149"/>
        <end position="401"/>
    </location>
</feature>
<dbReference type="PRINTS" id="PR00410">
    <property type="entry name" value="PHEHYDRXLASE"/>
</dbReference>
<dbReference type="CDD" id="cd06184">
    <property type="entry name" value="flavohem_like_fad_nad_binding"/>
    <property type="match status" value="1"/>
</dbReference>
<feature type="domain" description="FAD-binding FR-type" evidence="17">
    <location>
        <begin position="152"/>
        <end position="261"/>
    </location>
</feature>
<dbReference type="Proteomes" id="UP000031449">
    <property type="component" value="Chromosome"/>
</dbReference>
<name>A0A0B5AN15_9BACL</name>
<evidence type="ECO:0000256" key="9">
    <source>
        <dbReference type="ARBA" id="ARBA00022857"/>
    </source>
</evidence>
<evidence type="ECO:0000256" key="6">
    <source>
        <dbReference type="ARBA" id="ARBA00022630"/>
    </source>
</evidence>
<dbReference type="InterPro" id="IPR023950">
    <property type="entry name" value="Hmp"/>
</dbReference>
<comment type="cofactor">
    <cofactor evidence="15">
        <name>FAD</name>
        <dbReference type="ChEBI" id="CHEBI:57692"/>
    </cofactor>
    <text evidence="15">Binds 1 FAD per subunit.</text>
</comment>
<dbReference type="GO" id="GO:0005344">
    <property type="term" value="F:oxygen carrier activity"/>
    <property type="evidence" value="ECO:0007669"/>
    <property type="project" value="UniProtKB-UniRule"/>
</dbReference>
<evidence type="ECO:0000313" key="18">
    <source>
        <dbReference type="EMBL" id="AJD89923.1"/>
    </source>
</evidence>
<evidence type="ECO:0000256" key="8">
    <source>
        <dbReference type="ARBA" id="ARBA00022827"/>
    </source>
</evidence>
<dbReference type="SUPFAM" id="SSF52343">
    <property type="entry name" value="Ferredoxin reductase-like, C-terminal NADP-linked domain"/>
    <property type="match status" value="1"/>
</dbReference>
<proteinExistence type="inferred from homology"/>
<keyword evidence="9 15" id="KW-0521">NADP</keyword>
<feature type="site" description="Influences the redox potential of the prosthetic heme and FAD groups" evidence="15">
    <location>
        <position position="84"/>
    </location>
</feature>
<dbReference type="GO" id="GO:0046872">
    <property type="term" value="F:metal ion binding"/>
    <property type="evidence" value="ECO:0007669"/>
    <property type="project" value="UniProtKB-KW"/>
</dbReference>
<dbReference type="PROSITE" id="PS51384">
    <property type="entry name" value="FAD_FR"/>
    <property type="match status" value="1"/>
</dbReference>
<evidence type="ECO:0000256" key="10">
    <source>
        <dbReference type="ARBA" id="ARBA00023002"/>
    </source>
</evidence>
<dbReference type="InterPro" id="IPR009050">
    <property type="entry name" value="Globin-like_sf"/>
</dbReference>
<comment type="catalytic activity">
    <reaction evidence="13 15">
        <text>2 nitric oxide + NADH + 2 O2 = 2 nitrate + NAD(+) + H(+)</text>
        <dbReference type="Rhea" id="RHEA:19469"/>
        <dbReference type="ChEBI" id="CHEBI:15378"/>
        <dbReference type="ChEBI" id="CHEBI:15379"/>
        <dbReference type="ChEBI" id="CHEBI:16480"/>
        <dbReference type="ChEBI" id="CHEBI:17632"/>
        <dbReference type="ChEBI" id="CHEBI:57540"/>
        <dbReference type="ChEBI" id="CHEBI:57945"/>
        <dbReference type="EC" id="1.14.12.17"/>
    </reaction>
</comment>
<feature type="active site" description="Charge relay system" evidence="15">
    <location>
        <position position="95"/>
    </location>
</feature>
<evidence type="ECO:0000256" key="15">
    <source>
        <dbReference type="HAMAP-Rule" id="MF_01252"/>
    </source>
</evidence>
<keyword evidence="11 15" id="KW-0408">Iron</keyword>
<evidence type="ECO:0000259" key="16">
    <source>
        <dbReference type="PROSITE" id="PS01033"/>
    </source>
</evidence>
<dbReference type="GO" id="GO:0071500">
    <property type="term" value="P:cellular response to nitrosative stress"/>
    <property type="evidence" value="ECO:0007669"/>
    <property type="project" value="TreeGrafter"/>
</dbReference>
<dbReference type="PANTHER" id="PTHR43396:SF3">
    <property type="entry name" value="FLAVOHEMOPROTEIN"/>
    <property type="match status" value="1"/>
</dbReference>
<dbReference type="KEGG" id="jeo:JMA_06060"/>
<keyword evidence="4 15" id="KW-0349">Heme</keyword>
<dbReference type="GO" id="GO:0071949">
    <property type="term" value="F:FAD binding"/>
    <property type="evidence" value="ECO:0007669"/>
    <property type="project" value="InterPro"/>
</dbReference>
<feature type="binding site" description="proximal binding residue" evidence="15">
    <location>
        <position position="85"/>
    </location>
    <ligand>
        <name>heme b</name>
        <dbReference type="ChEBI" id="CHEBI:60344"/>
    </ligand>
    <ligandPart>
        <name>Fe</name>
        <dbReference type="ChEBI" id="CHEBI:18248"/>
    </ligandPart>
</feature>
<comment type="function">
    <text evidence="15">Is involved in NO detoxification in an aerobic process, termed nitric oxide dioxygenase (NOD) reaction that utilizes O(2) and NAD(P)H to convert NO to nitrate, which protects the bacterium from various noxious nitrogen compounds. Therefore, plays a central role in the inducible response to nitrosative stress.</text>
</comment>
<dbReference type="Pfam" id="PF00042">
    <property type="entry name" value="Globin"/>
    <property type="match status" value="1"/>
</dbReference>
<dbReference type="FunFam" id="1.10.490.10:FF:000003">
    <property type="entry name" value="Flavohemoprotein"/>
    <property type="match status" value="1"/>
</dbReference>
<comment type="cofactor">
    <cofactor evidence="15">
        <name>heme b</name>
        <dbReference type="ChEBI" id="CHEBI:60344"/>
    </cofactor>
    <text evidence="15">Binds 1 heme b (iron(II)-protoporphyrin IX) group per subunit.</text>
</comment>
<dbReference type="SUPFAM" id="SSF63380">
    <property type="entry name" value="Riboflavin synthase domain-like"/>
    <property type="match status" value="1"/>
</dbReference>
<evidence type="ECO:0000256" key="3">
    <source>
        <dbReference type="ARBA" id="ARBA00022448"/>
    </source>
</evidence>
<dbReference type="InterPro" id="IPR000971">
    <property type="entry name" value="Globin"/>
</dbReference>
<keyword evidence="3 15" id="KW-0813">Transport</keyword>
<dbReference type="GO" id="GO:0046210">
    <property type="term" value="P:nitric oxide catabolic process"/>
    <property type="evidence" value="ECO:0007669"/>
    <property type="project" value="TreeGrafter"/>
</dbReference>
<dbReference type="InterPro" id="IPR039261">
    <property type="entry name" value="FNR_nucleotide-bd"/>
</dbReference>
<evidence type="ECO:0000256" key="2">
    <source>
        <dbReference type="ARBA" id="ARBA00008414"/>
    </source>
</evidence>
<organism evidence="18 19">
    <name type="scientific">Jeotgalibacillus malaysiensis</name>
    <dbReference type="NCBI Taxonomy" id="1508404"/>
    <lineage>
        <taxon>Bacteria</taxon>
        <taxon>Bacillati</taxon>
        <taxon>Bacillota</taxon>
        <taxon>Bacilli</taxon>
        <taxon>Bacillales</taxon>
        <taxon>Caryophanaceae</taxon>
        <taxon>Jeotgalibacillus</taxon>
    </lineage>
</organism>
<evidence type="ECO:0000313" key="19">
    <source>
        <dbReference type="Proteomes" id="UP000031449"/>
    </source>
</evidence>
<dbReference type="InterPro" id="IPR017938">
    <property type="entry name" value="Riboflavin_synthase-like_b-brl"/>
</dbReference>
<comment type="catalytic activity">
    <reaction evidence="14 15">
        <text>2 nitric oxide + NADPH + 2 O2 = 2 nitrate + NADP(+) + H(+)</text>
        <dbReference type="Rhea" id="RHEA:19465"/>
        <dbReference type="ChEBI" id="CHEBI:15378"/>
        <dbReference type="ChEBI" id="CHEBI:15379"/>
        <dbReference type="ChEBI" id="CHEBI:16480"/>
        <dbReference type="ChEBI" id="CHEBI:17632"/>
        <dbReference type="ChEBI" id="CHEBI:57783"/>
        <dbReference type="ChEBI" id="CHEBI:58349"/>
        <dbReference type="EC" id="1.14.12.17"/>
    </reaction>
</comment>
<comment type="similarity">
    <text evidence="1 15">In the C-terminal section; belongs to the flavoprotein pyridine nucleotide cytochrome reductase family.</text>
</comment>
<dbReference type="CDD" id="cd14777">
    <property type="entry name" value="Yhb1-globin-like"/>
    <property type="match status" value="1"/>
</dbReference>
<evidence type="ECO:0000256" key="5">
    <source>
        <dbReference type="ARBA" id="ARBA00022621"/>
    </source>
</evidence>
<dbReference type="FunFam" id="2.40.30.10:FF:000034">
    <property type="entry name" value="Flavohemoprotein"/>
    <property type="match status" value="1"/>
</dbReference>
<gene>
    <name evidence="15" type="primary">hmp</name>
    <name evidence="18" type="ORF">JMA_06060</name>
</gene>
<dbReference type="STRING" id="1508404.JMA_06060"/>
<feature type="domain" description="Globin" evidence="16">
    <location>
        <begin position="1"/>
        <end position="138"/>
    </location>
</feature>
<comment type="domain">
    <text evidence="15">Consists of two distinct domains; an N-terminal heme-containing oxygen-binding domain and a C-terminal reductase domain with binding sites for FAD and NAD(P)H.</text>
</comment>